<proteinExistence type="predicted"/>
<dbReference type="AlphaFoldDB" id="A0A0U4DC37"/>
<reference evidence="2 3" key="1">
    <citation type="journal article" date="1991" name="Int. J. Syst. Bacteriol.">
        <title>Description of the erythromycin-producing bacterium Arthrobacter sp. strain NRRL B-3381 as Aeromicrobium erythreum gen. nov., sp. nov.</title>
        <authorList>
            <person name="Miller E.S."/>
            <person name="Woese C.R."/>
            <person name="Brenner S."/>
        </authorList>
    </citation>
    <scope>NUCLEOTIDE SEQUENCE [LARGE SCALE GENOMIC DNA]</scope>
    <source>
        <strain evidence="2 3">AR18</strain>
    </source>
</reference>
<protein>
    <recommendedName>
        <fullName evidence="4">DUF2273 domain-containing protein</fullName>
    </recommendedName>
</protein>
<evidence type="ECO:0008006" key="4">
    <source>
        <dbReference type="Google" id="ProtNLM"/>
    </source>
</evidence>
<organism evidence="2 3">
    <name type="scientific">Aeromicrobium erythreum</name>
    <dbReference type="NCBI Taxonomy" id="2041"/>
    <lineage>
        <taxon>Bacteria</taxon>
        <taxon>Bacillati</taxon>
        <taxon>Actinomycetota</taxon>
        <taxon>Actinomycetes</taxon>
        <taxon>Propionibacteriales</taxon>
        <taxon>Nocardioidaceae</taxon>
        <taxon>Aeromicrobium</taxon>
    </lineage>
</organism>
<keyword evidence="1" id="KW-1133">Transmembrane helix</keyword>
<dbReference type="RefSeq" id="WP_067859894.1">
    <property type="nucleotide sequence ID" value="NZ_CP011502.1"/>
</dbReference>
<accession>A0A0U4DC37</accession>
<evidence type="ECO:0000256" key="1">
    <source>
        <dbReference type="SAM" id="Phobius"/>
    </source>
</evidence>
<keyword evidence="1" id="KW-0812">Transmembrane</keyword>
<evidence type="ECO:0000313" key="2">
    <source>
        <dbReference type="EMBL" id="ALX05698.1"/>
    </source>
</evidence>
<dbReference type="KEGG" id="aer:AERYTH_13820"/>
<evidence type="ECO:0000313" key="3">
    <source>
        <dbReference type="Proteomes" id="UP000067689"/>
    </source>
</evidence>
<dbReference type="PATRIC" id="fig|2041.4.peg.2882"/>
<feature type="transmembrane region" description="Helical" evidence="1">
    <location>
        <begin position="6"/>
        <end position="32"/>
    </location>
</feature>
<dbReference type="STRING" id="2041.AERYTH_13820"/>
<sequence length="59" mass="5797">MTTSTVGLIAGLLLAIAIATGGFLGFLLALVLGGAGYLVGGHVDGEVDLSGLLGRRDRG</sequence>
<keyword evidence="3" id="KW-1185">Reference proteome</keyword>
<dbReference type="EMBL" id="CP011502">
    <property type="protein sequence ID" value="ALX05698.1"/>
    <property type="molecule type" value="Genomic_DNA"/>
</dbReference>
<dbReference type="Proteomes" id="UP000067689">
    <property type="component" value="Chromosome"/>
</dbReference>
<keyword evidence="1" id="KW-0472">Membrane</keyword>
<name>A0A0U4DC37_9ACTN</name>
<gene>
    <name evidence="2" type="ORF">AERYTH_13820</name>
</gene>